<feature type="coiled-coil region" evidence="3">
    <location>
        <begin position="105"/>
        <end position="132"/>
    </location>
</feature>
<organism evidence="6 7">
    <name type="scientific">Pukyongiella litopenaei</name>
    <dbReference type="NCBI Taxonomy" id="2605946"/>
    <lineage>
        <taxon>Bacteria</taxon>
        <taxon>Pseudomonadati</taxon>
        <taxon>Pseudomonadota</taxon>
        <taxon>Alphaproteobacteria</taxon>
        <taxon>Rhodobacterales</taxon>
        <taxon>Paracoccaceae</taxon>
        <taxon>Pukyongiella</taxon>
    </lineage>
</organism>
<dbReference type="Gene3D" id="2.40.50.100">
    <property type="match status" value="1"/>
</dbReference>
<gene>
    <name evidence="6" type="ORF">C6Y53_03305</name>
</gene>
<evidence type="ECO:0000259" key="5">
    <source>
        <dbReference type="Pfam" id="PF25989"/>
    </source>
</evidence>
<dbReference type="AlphaFoldDB" id="A0A2S0MLR1"/>
<dbReference type="Proteomes" id="UP000237655">
    <property type="component" value="Chromosome"/>
</dbReference>
<dbReference type="PANTHER" id="PTHR32347:SF29">
    <property type="entry name" value="UPF0194 MEMBRANE PROTEIN YBHG"/>
    <property type="match status" value="1"/>
</dbReference>
<dbReference type="InterPro" id="IPR058637">
    <property type="entry name" value="YknX-like_C"/>
</dbReference>
<dbReference type="EMBL" id="CP027665">
    <property type="protein sequence ID" value="AVO36812.1"/>
    <property type="molecule type" value="Genomic_DNA"/>
</dbReference>
<feature type="chain" id="PRO_5015453954" evidence="4">
    <location>
        <begin position="26"/>
        <end position="413"/>
    </location>
</feature>
<accession>A0A2S0MLR1</accession>
<feature type="domain" description="YknX-like C-terminal permuted SH3-like" evidence="5">
    <location>
        <begin position="342"/>
        <end position="408"/>
    </location>
</feature>
<dbReference type="GO" id="GO:0030313">
    <property type="term" value="C:cell envelope"/>
    <property type="evidence" value="ECO:0007669"/>
    <property type="project" value="UniProtKB-SubCell"/>
</dbReference>
<protein>
    <submittedName>
        <fullName evidence="6">HlyD family efflux transporter periplasmic adaptor subunit</fullName>
    </submittedName>
</protein>
<keyword evidence="2 3" id="KW-0175">Coiled coil</keyword>
<dbReference type="RefSeq" id="WP_106471127.1">
    <property type="nucleotide sequence ID" value="NZ_CP027665.1"/>
</dbReference>
<dbReference type="PANTHER" id="PTHR32347">
    <property type="entry name" value="EFFLUX SYSTEM COMPONENT YKNX-RELATED"/>
    <property type="match status" value="1"/>
</dbReference>
<sequence>MAQRKKWSRSVLTLGAALLVAAALAAAFWPRPMLVDMAGIRRGHMVVTINEEGRTRVHEPYVVSSPVAGELQRVEVLPGDRVAGGQTVVAQMRPANPSALDVRTREQAEAAVKAAEAALLVAKADLAAAEATRDYSQSELQRVQKLVERGITSRVALERAEQEARVAKAATDTVTAAIAMREAELKNAQAQLIGFEDVGLAEALATETRLAPAIPLKAPIDGTILRVMHKSETTLPAGEPILEIGNVDSGLEVMAELLSSDAVQVSEGNRVIITNWGGSGDLDGRVSRIDPYGFTKFSALGVEEQRVETTVDFTDPAAHRGNLGHGYRVEVRIVVWESDDAVIVPSSALFQQPGGWAVFREIDGRAALTPVSIGRNNGVDAELLDGLAPGDRVVLFPSANLVDGTAIAQRQVD</sequence>
<evidence type="ECO:0000256" key="3">
    <source>
        <dbReference type="SAM" id="Coils"/>
    </source>
</evidence>
<keyword evidence="7" id="KW-1185">Reference proteome</keyword>
<dbReference type="Pfam" id="PF25989">
    <property type="entry name" value="YknX_C"/>
    <property type="match status" value="1"/>
</dbReference>
<evidence type="ECO:0000313" key="7">
    <source>
        <dbReference type="Proteomes" id="UP000237655"/>
    </source>
</evidence>
<keyword evidence="4" id="KW-0732">Signal</keyword>
<evidence type="ECO:0000313" key="6">
    <source>
        <dbReference type="EMBL" id="AVO36812.1"/>
    </source>
</evidence>
<evidence type="ECO:0000256" key="2">
    <source>
        <dbReference type="ARBA" id="ARBA00023054"/>
    </source>
</evidence>
<reference evidence="7" key="1">
    <citation type="submission" date="2018-03" db="EMBL/GenBank/DDBJ databases">
        <title>Genomic analysis of the strain SH-1 isolated from shrimp intestine.</title>
        <authorList>
            <person name="Kim Y.-S."/>
            <person name="Kim S.-E."/>
            <person name="Kim K.-H."/>
        </authorList>
    </citation>
    <scope>NUCLEOTIDE SEQUENCE [LARGE SCALE GENOMIC DNA]</scope>
    <source>
        <strain evidence="7">SH-1</strain>
    </source>
</reference>
<comment type="subcellular location">
    <subcellularLocation>
        <location evidence="1">Cell envelope</location>
    </subcellularLocation>
</comment>
<dbReference type="Gene3D" id="2.40.420.20">
    <property type="match status" value="1"/>
</dbReference>
<evidence type="ECO:0000256" key="1">
    <source>
        <dbReference type="ARBA" id="ARBA00004196"/>
    </source>
</evidence>
<feature type="signal peptide" evidence="4">
    <location>
        <begin position="1"/>
        <end position="25"/>
    </location>
</feature>
<proteinExistence type="predicted"/>
<dbReference type="Gene3D" id="2.40.30.170">
    <property type="match status" value="1"/>
</dbReference>
<evidence type="ECO:0000256" key="4">
    <source>
        <dbReference type="SAM" id="SignalP"/>
    </source>
</evidence>
<dbReference type="InterPro" id="IPR050465">
    <property type="entry name" value="UPF0194_transport"/>
</dbReference>
<dbReference type="KEGG" id="thas:C6Y53_03305"/>
<dbReference type="Gene3D" id="1.10.287.470">
    <property type="entry name" value="Helix hairpin bin"/>
    <property type="match status" value="1"/>
</dbReference>
<name>A0A2S0MLR1_9RHOB</name>